<feature type="transmembrane region" description="Helical" evidence="1">
    <location>
        <begin position="6"/>
        <end position="25"/>
    </location>
</feature>
<evidence type="ECO:0000313" key="3">
    <source>
        <dbReference type="Proteomes" id="UP001499978"/>
    </source>
</evidence>
<name>A0ABP6AZB8_9ACTN</name>
<dbReference type="EMBL" id="BAAARY010000016">
    <property type="protein sequence ID" value="GAA2529253.1"/>
    <property type="molecule type" value="Genomic_DNA"/>
</dbReference>
<keyword evidence="1" id="KW-1133">Transmembrane helix</keyword>
<reference evidence="3" key="1">
    <citation type="journal article" date="2019" name="Int. J. Syst. Evol. Microbiol.">
        <title>The Global Catalogue of Microorganisms (GCM) 10K type strain sequencing project: providing services to taxonomists for standard genome sequencing and annotation.</title>
        <authorList>
            <consortium name="The Broad Institute Genomics Platform"/>
            <consortium name="The Broad Institute Genome Sequencing Center for Infectious Disease"/>
            <person name="Wu L."/>
            <person name="Ma J."/>
        </authorList>
    </citation>
    <scope>NUCLEOTIDE SEQUENCE [LARGE SCALE GENOMIC DNA]</scope>
    <source>
        <strain evidence="3">JCM 3367</strain>
    </source>
</reference>
<sequence>MTVWLVDLLPALVAGGIAMLSLFVAGRGLRVLRQGWLARQHTARLLSRGRSVDAVVVGREPGTVGARMADLRPVVAFLGDDGKVVRAVADHPLTRRSITQPLLTGQRVLVAYEKTPRLAVEVITANSDGPAQGLMTIGMALFSGGITLLVFSGMTYVAASVLFAF</sequence>
<organism evidence="2 3">
    <name type="scientific">Pilimelia columellifera subsp. columellifera</name>
    <dbReference type="NCBI Taxonomy" id="706583"/>
    <lineage>
        <taxon>Bacteria</taxon>
        <taxon>Bacillati</taxon>
        <taxon>Actinomycetota</taxon>
        <taxon>Actinomycetes</taxon>
        <taxon>Micromonosporales</taxon>
        <taxon>Micromonosporaceae</taxon>
        <taxon>Pilimelia</taxon>
    </lineage>
</organism>
<keyword evidence="1" id="KW-0812">Transmembrane</keyword>
<keyword evidence="3" id="KW-1185">Reference proteome</keyword>
<comment type="caution">
    <text evidence="2">The sequence shown here is derived from an EMBL/GenBank/DDBJ whole genome shotgun (WGS) entry which is preliminary data.</text>
</comment>
<evidence type="ECO:0008006" key="4">
    <source>
        <dbReference type="Google" id="ProtNLM"/>
    </source>
</evidence>
<proteinExistence type="predicted"/>
<accession>A0ABP6AZB8</accession>
<protein>
    <recommendedName>
        <fullName evidence="4">RING-type E3 ubiquitin transferase</fullName>
    </recommendedName>
</protein>
<dbReference type="Proteomes" id="UP001499978">
    <property type="component" value="Unassembled WGS sequence"/>
</dbReference>
<gene>
    <name evidence="2" type="ORF">GCM10010201_30600</name>
</gene>
<evidence type="ECO:0000313" key="2">
    <source>
        <dbReference type="EMBL" id="GAA2529253.1"/>
    </source>
</evidence>
<evidence type="ECO:0000256" key="1">
    <source>
        <dbReference type="SAM" id="Phobius"/>
    </source>
</evidence>
<feature type="transmembrane region" description="Helical" evidence="1">
    <location>
        <begin position="140"/>
        <end position="164"/>
    </location>
</feature>
<keyword evidence="1" id="KW-0472">Membrane</keyword>